<keyword evidence="2" id="KW-1185">Reference proteome</keyword>
<evidence type="ECO:0000313" key="2">
    <source>
        <dbReference type="Proteomes" id="UP000517916"/>
    </source>
</evidence>
<gene>
    <name evidence="1" type="ORF">BC739_000313</name>
</gene>
<dbReference type="RefSeq" id="WP_268872226.1">
    <property type="nucleotide sequence ID" value="NZ_BAAABQ010000011.1"/>
</dbReference>
<proteinExistence type="predicted"/>
<dbReference type="Proteomes" id="UP000517916">
    <property type="component" value="Unassembled WGS sequence"/>
</dbReference>
<evidence type="ECO:0000313" key="1">
    <source>
        <dbReference type="EMBL" id="MBA8923116.1"/>
    </source>
</evidence>
<reference evidence="1 2" key="1">
    <citation type="submission" date="2020-08" db="EMBL/GenBank/DDBJ databases">
        <title>Genomic Encyclopedia of Archaeal and Bacterial Type Strains, Phase II (KMG-II): from individual species to whole genera.</title>
        <authorList>
            <person name="Goeker M."/>
        </authorList>
    </citation>
    <scope>NUCLEOTIDE SEQUENCE [LARGE SCALE GENOMIC DNA]</scope>
    <source>
        <strain evidence="1 2">DSM 43850</strain>
    </source>
</reference>
<dbReference type="EMBL" id="JACJID010000001">
    <property type="protein sequence ID" value="MBA8923116.1"/>
    <property type="molecule type" value="Genomic_DNA"/>
</dbReference>
<sequence>MEQLIKKIAQDGNWSQWVAANSANGSGKDGCISRAKTGCISR</sequence>
<accession>A0ABR6B8C5</accession>
<protein>
    <submittedName>
        <fullName evidence="1">Uncharacterized protein</fullName>
    </submittedName>
</protein>
<comment type="caution">
    <text evidence="1">The sequence shown here is derived from an EMBL/GenBank/DDBJ whole genome shotgun (WGS) entry which is preliminary data.</text>
</comment>
<organism evidence="1 2">
    <name type="scientific">Kutzneria viridogrisea</name>
    <dbReference type="NCBI Taxonomy" id="47990"/>
    <lineage>
        <taxon>Bacteria</taxon>
        <taxon>Bacillati</taxon>
        <taxon>Actinomycetota</taxon>
        <taxon>Actinomycetes</taxon>
        <taxon>Pseudonocardiales</taxon>
        <taxon>Pseudonocardiaceae</taxon>
        <taxon>Kutzneria</taxon>
    </lineage>
</organism>
<name>A0ABR6B8C5_9PSEU</name>